<dbReference type="Proteomes" id="UP001152888">
    <property type="component" value="Unassembled WGS sequence"/>
</dbReference>
<feature type="region of interest" description="Disordered" evidence="1">
    <location>
        <begin position="1"/>
        <end position="53"/>
    </location>
</feature>
<keyword evidence="3" id="KW-1185">Reference proteome</keyword>
<gene>
    <name evidence="2" type="ORF">ACAOBT_LOCUS35498</name>
</gene>
<protein>
    <submittedName>
        <fullName evidence="2">Uncharacterized protein</fullName>
    </submittedName>
</protein>
<evidence type="ECO:0000313" key="3">
    <source>
        <dbReference type="Proteomes" id="UP001152888"/>
    </source>
</evidence>
<feature type="compositionally biased region" description="Polar residues" evidence="1">
    <location>
        <begin position="1"/>
        <end position="10"/>
    </location>
</feature>
<comment type="caution">
    <text evidence="2">The sequence shown here is derived from an EMBL/GenBank/DDBJ whole genome shotgun (WGS) entry which is preliminary data.</text>
</comment>
<dbReference type="EMBL" id="CAKOFQ010008961">
    <property type="protein sequence ID" value="CAH2016616.1"/>
    <property type="molecule type" value="Genomic_DNA"/>
</dbReference>
<name>A0A9P0VPI6_ACAOB</name>
<organism evidence="2 3">
    <name type="scientific">Acanthoscelides obtectus</name>
    <name type="common">Bean weevil</name>
    <name type="synonym">Bruchus obtectus</name>
    <dbReference type="NCBI Taxonomy" id="200917"/>
    <lineage>
        <taxon>Eukaryota</taxon>
        <taxon>Metazoa</taxon>
        <taxon>Ecdysozoa</taxon>
        <taxon>Arthropoda</taxon>
        <taxon>Hexapoda</taxon>
        <taxon>Insecta</taxon>
        <taxon>Pterygota</taxon>
        <taxon>Neoptera</taxon>
        <taxon>Endopterygota</taxon>
        <taxon>Coleoptera</taxon>
        <taxon>Polyphaga</taxon>
        <taxon>Cucujiformia</taxon>
        <taxon>Chrysomeloidea</taxon>
        <taxon>Chrysomelidae</taxon>
        <taxon>Bruchinae</taxon>
        <taxon>Bruchini</taxon>
        <taxon>Acanthoscelides</taxon>
    </lineage>
</organism>
<sequence>MHLGSSTLDNHISRNIRKEKEPPLSTDSSTIRHNSWEDRTGISVSDSRMGPHSVEIGRYRRRSRQYPLGSGNIPLQ</sequence>
<evidence type="ECO:0000313" key="2">
    <source>
        <dbReference type="EMBL" id="CAH2016616.1"/>
    </source>
</evidence>
<evidence type="ECO:0000256" key="1">
    <source>
        <dbReference type="SAM" id="MobiDB-lite"/>
    </source>
</evidence>
<dbReference type="AlphaFoldDB" id="A0A9P0VPI6"/>
<proteinExistence type="predicted"/>
<accession>A0A9P0VPI6</accession>
<reference evidence="2" key="1">
    <citation type="submission" date="2022-03" db="EMBL/GenBank/DDBJ databases">
        <authorList>
            <person name="Sayadi A."/>
        </authorList>
    </citation>
    <scope>NUCLEOTIDE SEQUENCE</scope>
</reference>